<comment type="caution">
    <text evidence="3">The sequence shown here is derived from an EMBL/GenBank/DDBJ whole genome shotgun (WGS) entry which is preliminary data.</text>
</comment>
<reference evidence="3 4" key="1">
    <citation type="submission" date="2017-05" db="EMBL/GenBank/DDBJ databases">
        <authorList>
            <person name="Varghese N."/>
            <person name="Submissions S."/>
        </authorList>
    </citation>
    <scope>NUCLEOTIDE SEQUENCE [LARGE SCALE GENOMIC DNA]</scope>
    <source>
        <strain evidence="3 4">DSM 18015</strain>
    </source>
</reference>
<evidence type="ECO:0000256" key="1">
    <source>
        <dbReference type="SAM" id="Coils"/>
    </source>
</evidence>
<dbReference type="InterPro" id="IPR025139">
    <property type="entry name" value="DUF4062"/>
</dbReference>
<protein>
    <recommendedName>
        <fullName evidence="2">DUF4062 domain-containing protein</fullName>
    </recommendedName>
</protein>
<dbReference type="Pfam" id="PF13271">
    <property type="entry name" value="DUF4062"/>
    <property type="match status" value="1"/>
</dbReference>
<gene>
    <name evidence="3" type="ORF">SAMN05421679_101561</name>
</gene>
<organism evidence="3 4">
    <name type="scientific">Epilithonimonas pallida</name>
    <dbReference type="NCBI Taxonomy" id="373671"/>
    <lineage>
        <taxon>Bacteria</taxon>
        <taxon>Pseudomonadati</taxon>
        <taxon>Bacteroidota</taxon>
        <taxon>Flavobacteriia</taxon>
        <taxon>Flavobacteriales</taxon>
        <taxon>Weeksellaceae</taxon>
        <taxon>Chryseobacterium group</taxon>
        <taxon>Epilithonimonas</taxon>
    </lineage>
</organism>
<feature type="coiled-coil region" evidence="1">
    <location>
        <begin position="174"/>
        <end position="201"/>
    </location>
</feature>
<evidence type="ECO:0000313" key="4">
    <source>
        <dbReference type="Proteomes" id="UP001158050"/>
    </source>
</evidence>
<feature type="domain" description="DUF4062" evidence="2">
    <location>
        <begin position="5"/>
        <end position="90"/>
    </location>
</feature>
<sequence>MAIPRVFISSTCYDLKYIRENLKFFIRNLGYEPILSEDGDVFYNPKLHTHDSCITEIETCQLFVLIIGGRYGGSFKESEKSITNQEYVNAVKNNIPIFALVEQGVYSDHFVYTKNKENETINYPAVDNKKIFEFIDEVRKNIVNNAIVPFRDFNDMETYLKKQWAGMMHFYLTNESETKKVSDLLNEISNATQKIEFITKEIATSTIDKSQLLDLELYEKIVGEDVITLLKSWKVDVSPKNILKHSSFDEIVEGDIEITKDEGHVTTSGFPRMSKFANTTMAGKYISVRNSLKEILKKYNLTIKDYIGNVS</sequence>
<evidence type="ECO:0000313" key="3">
    <source>
        <dbReference type="EMBL" id="SMP88843.1"/>
    </source>
</evidence>
<proteinExistence type="predicted"/>
<evidence type="ECO:0000259" key="2">
    <source>
        <dbReference type="Pfam" id="PF13271"/>
    </source>
</evidence>
<accession>A0ABY1R1U5</accession>
<keyword evidence="4" id="KW-1185">Reference proteome</keyword>
<name>A0ABY1R1U5_9FLAO</name>
<keyword evidence="1" id="KW-0175">Coiled coil</keyword>
<dbReference type="EMBL" id="FXUO01000001">
    <property type="protein sequence ID" value="SMP88843.1"/>
    <property type="molecule type" value="Genomic_DNA"/>
</dbReference>
<dbReference type="Proteomes" id="UP001158050">
    <property type="component" value="Unassembled WGS sequence"/>
</dbReference>
<dbReference type="RefSeq" id="WP_283415433.1">
    <property type="nucleotide sequence ID" value="NZ_FXUO01000001.1"/>
</dbReference>